<dbReference type="InterPro" id="IPR013766">
    <property type="entry name" value="Thioredoxin_domain"/>
</dbReference>
<evidence type="ECO:0000256" key="1">
    <source>
        <dbReference type="ARBA" id="ARBA00011245"/>
    </source>
</evidence>
<dbReference type="NCBIfam" id="NF006960">
    <property type="entry name" value="PRK09437.1"/>
    <property type="match status" value="1"/>
</dbReference>
<keyword evidence="3" id="KW-0575">Peroxidase</keyword>
<dbReference type="InterPro" id="IPR050924">
    <property type="entry name" value="Peroxiredoxin_BCP/PrxQ"/>
</dbReference>
<dbReference type="SUPFAM" id="SSF52833">
    <property type="entry name" value="Thioredoxin-like"/>
    <property type="match status" value="1"/>
</dbReference>
<dbReference type="EMBL" id="JAWDKC010000022">
    <property type="protein sequence ID" value="MDV0445780.1"/>
    <property type="molecule type" value="Genomic_DNA"/>
</dbReference>
<keyword evidence="13" id="KW-1185">Reference proteome</keyword>
<organism evidence="12 13">
    <name type="scientific">Methanimicrococcus hacksteinii</name>
    <dbReference type="NCBI Taxonomy" id="3028293"/>
    <lineage>
        <taxon>Archaea</taxon>
        <taxon>Methanobacteriati</taxon>
        <taxon>Methanobacteriota</taxon>
        <taxon>Stenosarchaea group</taxon>
        <taxon>Methanomicrobia</taxon>
        <taxon>Methanosarcinales</taxon>
        <taxon>Methanosarcinaceae</taxon>
        <taxon>Methanimicrococcus</taxon>
    </lineage>
</organism>
<keyword evidence="4" id="KW-0049">Antioxidant</keyword>
<comment type="subunit">
    <text evidence="1">Monomer.</text>
</comment>
<dbReference type="PANTHER" id="PTHR42801:SF4">
    <property type="entry name" value="AHPC_TSA FAMILY PROTEIN"/>
    <property type="match status" value="1"/>
</dbReference>
<dbReference type="RefSeq" id="WP_318786206.1">
    <property type="nucleotide sequence ID" value="NZ_JAWDKC010000022.1"/>
</dbReference>
<dbReference type="InterPro" id="IPR036249">
    <property type="entry name" value="Thioredoxin-like_sf"/>
</dbReference>
<evidence type="ECO:0000313" key="12">
    <source>
        <dbReference type="EMBL" id="MDV0445780.1"/>
    </source>
</evidence>
<evidence type="ECO:0000256" key="4">
    <source>
        <dbReference type="ARBA" id="ARBA00022862"/>
    </source>
</evidence>
<name>A0ABU3VSA3_9EURY</name>
<dbReference type="Gene3D" id="3.40.30.10">
    <property type="entry name" value="Glutaredoxin"/>
    <property type="match status" value="1"/>
</dbReference>
<dbReference type="CDD" id="cd03017">
    <property type="entry name" value="PRX_BCP"/>
    <property type="match status" value="1"/>
</dbReference>
<comment type="caution">
    <text evidence="12">The sequence shown here is derived from an EMBL/GenBank/DDBJ whole genome shotgun (WGS) entry which is preliminary data.</text>
</comment>
<dbReference type="Pfam" id="PF00578">
    <property type="entry name" value="AhpC-TSA"/>
    <property type="match status" value="1"/>
</dbReference>
<evidence type="ECO:0000259" key="11">
    <source>
        <dbReference type="PROSITE" id="PS51352"/>
    </source>
</evidence>
<evidence type="ECO:0000313" key="13">
    <source>
        <dbReference type="Proteomes" id="UP001272052"/>
    </source>
</evidence>
<sequence>MPSSSLQPGDKAPDFCLPNQDSENVCLKDFKGKWFVLYFYPKDNTAGCKQEAVDFTALKNEFEKNGAVILGVSKDSVSSHQKFIEKAALTITLLADPELAVIKAFDVWQLKKFMGKENMGTVRTTFLINPEGKIADVWNNVRVKGHAEAVLGKLKIIQTSV</sequence>
<keyword evidence="6" id="KW-1015">Disulfide bond</keyword>
<dbReference type="PANTHER" id="PTHR42801">
    <property type="entry name" value="THIOREDOXIN-DEPENDENT PEROXIDE REDUCTASE"/>
    <property type="match status" value="1"/>
</dbReference>
<keyword evidence="5" id="KW-0560">Oxidoreductase</keyword>
<evidence type="ECO:0000256" key="3">
    <source>
        <dbReference type="ARBA" id="ARBA00022559"/>
    </source>
</evidence>
<evidence type="ECO:0000256" key="5">
    <source>
        <dbReference type="ARBA" id="ARBA00023002"/>
    </source>
</evidence>
<gene>
    <name evidence="12" type="primary">bcp</name>
    <name evidence="12" type="ORF">MmiAt1_13760</name>
</gene>
<evidence type="ECO:0000256" key="9">
    <source>
        <dbReference type="ARBA" id="ARBA00038489"/>
    </source>
</evidence>
<evidence type="ECO:0000256" key="6">
    <source>
        <dbReference type="ARBA" id="ARBA00023157"/>
    </source>
</evidence>
<dbReference type="InterPro" id="IPR024706">
    <property type="entry name" value="Peroxiredoxin_AhpC-typ"/>
</dbReference>
<comment type="catalytic activity">
    <reaction evidence="10">
        <text>a hydroperoxide + [thioredoxin]-dithiol = an alcohol + [thioredoxin]-disulfide + H2O</text>
        <dbReference type="Rhea" id="RHEA:62620"/>
        <dbReference type="Rhea" id="RHEA-COMP:10698"/>
        <dbReference type="Rhea" id="RHEA-COMP:10700"/>
        <dbReference type="ChEBI" id="CHEBI:15377"/>
        <dbReference type="ChEBI" id="CHEBI:29950"/>
        <dbReference type="ChEBI" id="CHEBI:30879"/>
        <dbReference type="ChEBI" id="CHEBI:35924"/>
        <dbReference type="ChEBI" id="CHEBI:50058"/>
        <dbReference type="EC" id="1.11.1.24"/>
    </reaction>
</comment>
<reference evidence="12 13" key="1">
    <citation type="submission" date="2023-06" db="EMBL/GenBank/DDBJ databases">
        <title>Genome sequence of Methanimicrococcus sp. At1.</title>
        <authorList>
            <person name="Protasov E."/>
            <person name="Platt K."/>
            <person name="Poehlein A."/>
            <person name="Daniel R."/>
            <person name="Brune A."/>
        </authorList>
    </citation>
    <scope>NUCLEOTIDE SEQUENCE [LARGE SCALE GENOMIC DNA]</scope>
    <source>
        <strain evidence="12 13">At1</strain>
    </source>
</reference>
<dbReference type="Proteomes" id="UP001272052">
    <property type="component" value="Unassembled WGS sequence"/>
</dbReference>
<dbReference type="EC" id="1.11.1.24" evidence="2"/>
<evidence type="ECO:0000256" key="10">
    <source>
        <dbReference type="ARBA" id="ARBA00049091"/>
    </source>
</evidence>
<evidence type="ECO:0000256" key="8">
    <source>
        <dbReference type="ARBA" id="ARBA00032824"/>
    </source>
</evidence>
<dbReference type="InterPro" id="IPR000866">
    <property type="entry name" value="AhpC/TSA"/>
</dbReference>
<proteinExistence type="inferred from homology"/>
<keyword evidence="7" id="KW-0676">Redox-active center</keyword>
<dbReference type="PROSITE" id="PS51352">
    <property type="entry name" value="THIOREDOXIN_2"/>
    <property type="match status" value="1"/>
</dbReference>
<comment type="similarity">
    <text evidence="9">Belongs to the peroxiredoxin family. BCP/PrxQ subfamily.</text>
</comment>
<evidence type="ECO:0000256" key="7">
    <source>
        <dbReference type="ARBA" id="ARBA00023284"/>
    </source>
</evidence>
<dbReference type="PIRSF" id="PIRSF000239">
    <property type="entry name" value="AHPC"/>
    <property type="match status" value="1"/>
</dbReference>
<evidence type="ECO:0000256" key="2">
    <source>
        <dbReference type="ARBA" id="ARBA00013017"/>
    </source>
</evidence>
<protein>
    <recommendedName>
        <fullName evidence="2">thioredoxin-dependent peroxiredoxin</fullName>
        <ecNumber evidence="2">1.11.1.24</ecNumber>
    </recommendedName>
    <alternativeName>
        <fullName evidence="8">Thioredoxin peroxidase</fullName>
    </alternativeName>
</protein>
<accession>A0ABU3VSA3</accession>
<feature type="domain" description="Thioredoxin" evidence="11">
    <location>
        <begin position="6"/>
        <end position="159"/>
    </location>
</feature>